<dbReference type="SUPFAM" id="SSF55031">
    <property type="entry name" value="Bacterial exopeptidase dimerisation domain"/>
    <property type="match status" value="1"/>
</dbReference>
<accession>A0A942I2V1</accession>
<proteinExistence type="predicted"/>
<dbReference type="GO" id="GO:0005737">
    <property type="term" value="C:cytoplasm"/>
    <property type="evidence" value="ECO:0007669"/>
    <property type="project" value="TreeGrafter"/>
</dbReference>
<evidence type="ECO:0000313" key="2">
    <source>
        <dbReference type="Proteomes" id="UP000680348"/>
    </source>
</evidence>
<dbReference type="InterPro" id="IPR052030">
    <property type="entry name" value="Peptidase_M20/M20A_hydrolases"/>
</dbReference>
<sequence>MTTSAQETALAHVNAARQNLSAWTKTIFDFGETAWREYQSAAWYVERLRAEGFSVEEGSGGMPTAFCAHWTSRAGGNASGPTIGMYAEYDGIPGNCQDAATARRPRAGLSEFAGGHTDPHSGLGMAGLGGLLATKAAMERHGIPGTLRFTGEPAEKVRGSKPIHAARGYYDGLAGMISFHPFYMLPLCNTARWDTHCGAAYSMIYRFVCDAPERWNAGGDGAPIPQSHSAVRAPGANDALMLMLMHSKALRDSMLPHQGGWSISDAVLTAGQATADNLPAALAEVQFMIRVPTLAMAEQVTAALDRIAASAAGLSGCRFERHWVCKSRPGLANHAMANLAWDALSTVGPPQWDASAKAIAREIQRNALGVDTEEPFIPECEALIAPWEAEKILRRDLPPSQTHSTSDDYTDMCWHAPTARFYVARPALRSPNGASPPAWAMNALGGIPETIDPMVVSAAKCISLIALRLLEDEGARSDAMDEFTRRTGGGVGGSEWLPPLCDYDPPIHFRWPEYVTTPRGRDWWIPTPPNQ</sequence>
<comment type="caution">
    <text evidence="1">The sequence shown here is derived from an EMBL/GenBank/DDBJ whole genome shotgun (WGS) entry which is preliminary data.</text>
</comment>
<protein>
    <submittedName>
        <fullName evidence="1">Amidohydrolase</fullName>
    </submittedName>
</protein>
<dbReference type="Proteomes" id="UP000680348">
    <property type="component" value="Unassembled WGS sequence"/>
</dbReference>
<dbReference type="GO" id="GO:0046657">
    <property type="term" value="P:folic acid catabolic process"/>
    <property type="evidence" value="ECO:0007669"/>
    <property type="project" value="TreeGrafter"/>
</dbReference>
<evidence type="ECO:0000313" key="1">
    <source>
        <dbReference type="EMBL" id="MBS3650267.1"/>
    </source>
</evidence>
<dbReference type="GO" id="GO:0016805">
    <property type="term" value="F:dipeptidase activity"/>
    <property type="evidence" value="ECO:0007669"/>
    <property type="project" value="TreeGrafter"/>
</dbReference>
<dbReference type="InterPro" id="IPR036264">
    <property type="entry name" value="Bact_exopeptidase_dim_dom"/>
</dbReference>
<dbReference type="SUPFAM" id="SSF53187">
    <property type="entry name" value="Zn-dependent exopeptidases"/>
    <property type="match status" value="1"/>
</dbReference>
<dbReference type="PANTHER" id="PTHR30575:SF0">
    <property type="entry name" value="XAA-ARG DIPEPTIDASE"/>
    <property type="match status" value="1"/>
</dbReference>
<dbReference type="EMBL" id="JAGWCR010000008">
    <property type="protein sequence ID" value="MBS3650267.1"/>
    <property type="molecule type" value="Genomic_DNA"/>
</dbReference>
<organism evidence="1 2">
    <name type="scientific">Pseudaminobacter soli</name>
    <name type="common">ex Zhang et al. 2022</name>
    <dbReference type="NCBI Taxonomy" id="2831468"/>
    <lineage>
        <taxon>Bacteria</taxon>
        <taxon>Pseudomonadati</taxon>
        <taxon>Pseudomonadota</taxon>
        <taxon>Alphaproteobacteria</taxon>
        <taxon>Hyphomicrobiales</taxon>
        <taxon>Phyllobacteriaceae</taxon>
        <taxon>Pseudaminobacter</taxon>
    </lineage>
</organism>
<reference evidence="1" key="1">
    <citation type="submission" date="2021-04" db="EMBL/GenBank/DDBJ databases">
        <title>Pseudaminobacter soli sp. nov., isolated from paddy soil contaminated by heavy metals.</title>
        <authorList>
            <person name="Zhang K."/>
        </authorList>
    </citation>
    <scope>NUCLEOTIDE SEQUENCE</scope>
    <source>
        <strain evidence="1">19-2017</strain>
    </source>
</reference>
<dbReference type="AlphaFoldDB" id="A0A942I2V1"/>
<dbReference type="Gene3D" id="3.40.630.10">
    <property type="entry name" value="Zn peptidases"/>
    <property type="match status" value="1"/>
</dbReference>
<keyword evidence="2" id="KW-1185">Reference proteome</keyword>
<dbReference type="PANTHER" id="PTHR30575">
    <property type="entry name" value="PEPTIDASE M20"/>
    <property type="match status" value="1"/>
</dbReference>
<dbReference type="GO" id="GO:0071713">
    <property type="term" value="F:para-aminobenzoyl-glutamate hydrolase activity"/>
    <property type="evidence" value="ECO:0007669"/>
    <property type="project" value="TreeGrafter"/>
</dbReference>
<name>A0A942I2V1_9HYPH</name>
<dbReference type="Gene3D" id="3.30.70.360">
    <property type="match status" value="1"/>
</dbReference>
<gene>
    <name evidence="1" type="ORF">KEU06_16760</name>
</gene>